<evidence type="ECO:0000256" key="1">
    <source>
        <dbReference type="SAM" id="Phobius"/>
    </source>
</evidence>
<organism evidence="2">
    <name type="scientific">hydrothermal vent metagenome</name>
    <dbReference type="NCBI Taxonomy" id="652676"/>
    <lineage>
        <taxon>unclassified sequences</taxon>
        <taxon>metagenomes</taxon>
        <taxon>ecological metagenomes</taxon>
    </lineage>
</organism>
<reference evidence="2" key="1">
    <citation type="submission" date="2018-06" db="EMBL/GenBank/DDBJ databases">
        <authorList>
            <person name="Zhirakovskaya E."/>
        </authorList>
    </citation>
    <scope>NUCLEOTIDE SEQUENCE</scope>
</reference>
<keyword evidence="1" id="KW-1133">Transmembrane helix</keyword>
<keyword evidence="1" id="KW-0812">Transmembrane</keyword>
<feature type="transmembrane region" description="Helical" evidence="1">
    <location>
        <begin position="35"/>
        <end position="56"/>
    </location>
</feature>
<name>A0A3B0TVQ5_9ZZZZ</name>
<evidence type="ECO:0000313" key="2">
    <source>
        <dbReference type="EMBL" id="VAW20830.1"/>
    </source>
</evidence>
<sequence length="204" mass="22258">MRLLWFIFLIVICFNFVALTGFSQPKRNIKIQNDFILTGGAIPLFILDGASIPVWITPKFSHPLANGNLHVGAGGLAGTVIGKAHTFFGILYGNITVGSSDKNFSVGTGYLTYGYTDQEMEKSPVFTISGKVRTSNRWFFLSDNYFFNTKDGLTGIISLSGRRMTKKAGFDFGAFIPIGGGTDTFIAIPWLGVTFPFGNANSRL</sequence>
<dbReference type="AlphaFoldDB" id="A0A3B0TVQ5"/>
<gene>
    <name evidence="2" type="ORF">MNBD_BACTEROID01-1543</name>
</gene>
<feature type="transmembrane region" description="Helical" evidence="1">
    <location>
        <begin position="6"/>
        <end position="23"/>
    </location>
</feature>
<dbReference type="EMBL" id="UOEP01000130">
    <property type="protein sequence ID" value="VAW20830.1"/>
    <property type="molecule type" value="Genomic_DNA"/>
</dbReference>
<keyword evidence="1" id="KW-0472">Membrane</keyword>
<accession>A0A3B0TVQ5</accession>
<protein>
    <submittedName>
        <fullName evidence="2">Uncharacterized protein</fullName>
    </submittedName>
</protein>
<proteinExistence type="predicted"/>